<dbReference type="Proteomes" id="UP000466794">
    <property type="component" value="Unassembled WGS sequence"/>
</dbReference>
<dbReference type="InterPro" id="IPR038763">
    <property type="entry name" value="DHH_sf"/>
</dbReference>
<dbReference type="GO" id="GO:0003676">
    <property type="term" value="F:nucleic acid binding"/>
    <property type="evidence" value="ECO:0007669"/>
    <property type="project" value="InterPro"/>
</dbReference>
<organism evidence="3 4">
    <name type="scientific">Nocardia terrae</name>
    <dbReference type="NCBI Taxonomy" id="2675851"/>
    <lineage>
        <taxon>Bacteria</taxon>
        <taxon>Bacillati</taxon>
        <taxon>Actinomycetota</taxon>
        <taxon>Actinomycetes</taxon>
        <taxon>Mycobacteriales</taxon>
        <taxon>Nocardiaceae</taxon>
        <taxon>Nocardia</taxon>
    </lineage>
</organism>
<feature type="domain" description="DDH" evidence="1">
    <location>
        <begin position="19"/>
        <end position="160"/>
    </location>
</feature>
<dbReference type="EMBL" id="WRPP01000001">
    <property type="protein sequence ID" value="MVU76773.1"/>
    <property type="molecule type" value="Genomic_DNA"/>
</dbReference>
<name>A0A7K1UQZ2_9NOCA</name>
<dbReference type="Pfam" id="PF02272">
    <property type="entry name" value="DHHA1"/>
    <property type="match status" value="1"/>
</dbReference>
<comment type="caution">
    <text evidence="3">The sequence shown here is derived from an EMBL/GenBank/DDBJ whole genome shotgun (WGS) entry which is preliminary data.</text>
</comment>
<sequence length="330" mass="34901">MTPVDVTPAVEILDAAKSVTILCHVQPDADTIGSGLALAQVLRRRGVPVVVSFAEPAELPVSMRSLPATDLLVRADQVPREVDVLVSVDCGAAGRLGSLRDRLDSAAKTLVIDHHRSNTRFGQVNVVDEAAESTAGVIARILDAWGEPIDRDIAHCLFAGLVTDTGSFKWTRPGSHTLAERLLATGIDGAAITRTLMDTHPFAWLPMLSKVLGSAQLVPDAAHGAGLVYAVVRREDTESVRSEEVESIIDLIRTTAEAQVAAVFKESRSEAEHWTVSLRSHANHDGTPGVDVACVATALGGGGHRYAAGYSTTGTTTDLLTNLLRTLGSP</sequence>
<dbReference type="PANTHER" id="PTHR47618:SF1">
    <property type="entry name" value="BIFUNCTIONAL OLIGORIBONUCLEASE AND PAP PHOSPHATASE NRNA"/>
    <property type="match status" value="1"/>
</dbReference>
<dbReference type="InterPro" id="IPR001667">
    <property type="entry name" value="DDH_dom"/>
</dbReference>
<dbReference type="PANTHER" id="PTHR47618">
    <property type="entry name" value="BIFUNCTIONAL OLIGORIBONUCLEASE AND PAP PHOSPHATASE NRNA"/>
    <property type="match status" value="1"/>
</dbReference>
<dbReference type="InterPro" id="IPR051319">
    <property type="entry name" value="Oligoribo/pAp-PDE_c-di-AMP_PDE"/>
</dbReference>
<dbReference type="SUPFAM" id="SSF64182">
    <property type="entry name" value="DHH phosphoesterases"/>
    <property type="match status" value="1"/>
</dbReference>
<dbReference type="AlphaFoldDB" id="A0A7K1UQZ2"/>
<protein>
    <submittedName>
        <fullName evidence="3">Bifunctional oligoribonuclease/PAP phosphatase NrnA</fullName>
    </submittedName>
</protein>
<evidence type="ECO:0000259" key="2">
    <source>
        <dbReference type="Pfam" id="PF02272"/>
    </source>
</evidence>
<reference evidence="3 4" key="1">
    <citation type="submission" date="2019-12" db="EMBL/GenBank/DDBJ databases">
        <title>Nocardia sp. nov. ET3-3 isolated from soil.</title>
        <authorList>
            <person name="Kanchanasin P."/>
            <person name="Tanasupawat S."/>
            <person name="Yuki M."/>
            <person name="Kudo T."/>
        </authorList>
    </citation>
    <scope>NUCLEOTIDE SEQUENCE [LARGE SCALE GENOMIC DNA]</scope>
    <source>
        <strain evidence="3 4">ET3-3</strain>
    </source>
</reference>
<evidence type="ECO:0000313" key="4">
    <source>
        <dbReference type="Proteomes" id="UP000466794"/>
    </source>
</evidence>
<dbReference type="Gene3D" id="3.90.1640.10">
    <property type="entry name" value="inorganic pyrophosphatase (n-terminal core)"/>
    <property type="match status" value="1"/>
</dbReference>
<dbReference type="Gene3D" id="3.10.310.30">
    <property type="match status" value="1"/>
</dbReference>
<gene>
    <name evidence="3" type="ORF">GPX89_05865</name>
</gene>
<dbReference type="Pfam" id="PF01368">
    <property type="entry name" value="DHH"/>
    <property type="match status" value="1"/>
</dbReference>
<dbReference type="InterPro" id="IPR003156">
    <property type="entry name" value="DHHA1_dom"/>
</dbReference>
<feature type="domain" description="DHHA1" evidence="2">
    <location>
        <begin position="227"/>
        <end position="324"/>
    </location>
</feature>
<evidence type="ECO:0000313" key="3">
    <source>
        <dbReference type="EMBL" id="MVU76773.1"/>
    </source>
</evidence>
<accession>A0A7K1UQZ2</accession>
<evidence type="ECO:0000259" key="1">
    <source>
        <dbReference type="Pfam" id="PF01368"/>
    </source>
</evidence>
<dbReference type="RefSeq" id="WP_328601543.1">
    <property type="nucleotide sequence ID" value="NZ_WRPP01000001.1"/>
</dbReference>
<keyword evidence="4" id="KW-1185">Reference proteome</keyword>
<proteinExistence type="predicted"/>